<feature type="transmembrane region" description="Helical" evidence="1">
    <location>
        <begin position="40"/>
        <end position="59"/>
    </location>
</feature>
<name>A0A1D2VCB9_9ASCO</name>
<dbReference type="RefSeq" id="XP_020045430.1">
    <property type="nucleotide sequence ID" value="XM_020188785.1"/>
</dbReference>
<feature type="transmembrane region" description="Helical" evidence="1">
    <location>
        <begin position="12"/>
        <end position="28"/>
    </location>
</feature>
<dbReference type="EMBL" id="KV454487">
    <property type="protein sequence ID" value="ODV59123.1"/>
    <property type="molecule type" value="Genomic_DNA"/>
</dbReference>
<accession>A0A1D2VCB9</accession>
<keyword evidence="1" id="KW-1133">Transmembrane helix</keyword>
<dbReference type="Proteomes" id="UP000095038">
    <property type="component" value="Unassembled WGS sequence"/>
</dbReference>
<dbReference type="GeneID" id="30962421"/>
<evidence type="ECO:0000256" key="1">
    <source>
        <dbReference type="SAM" id="Phobius"/>
    </source>
</evidence>
<evidence type="ECO:0000313" key="3">
    <source>
        <dbReference type="Proteomes" id="UP000095038"/>
    </source>
</evidence>
<evidence type="ECO:0000313" key="2">
    <source>
        <dbReference type="EMBL" id="ODV59123.1"/>
    </source>
</evidence>
<sequence>MRELLKEYKKNFLFFNLLFNELFIYSIIKRVIPDAVALLILRFLSIIFFPIIAIFQIFCKRKPAVSSVFEYNDLLISEINQETNPIGNEQIVNTLRKMISNWCVIEIDFNDLHELSISLNRISDYLFGVPAIVVVSEAIKKFAKKNPTALPKTFLQKAKKFKQIITKNHIFI</sequence>
<keyword evidence="1" id="KW-0812">Transmembrane</keyword>
<keyword evidence="3" id="KW-1185">Reference proteome</keyword>
<protein>
    <submittedName>
        <fullName evidence="2">Uncharacterized protein</fullName>
    </submittedName>
</protein>
<organism evidence="2 3">
    <name type="scientific">Ascoidea rubescens DSM 1968</name>
    <dbReference type="NCBI Taxonomy" id="1344418"/>
    <lineage>
        <taxon>Eukaryota</taxon>
        <taxon>Fungi</taxon>
        <taxon>Dikarya</taxon>
        <taxon>Ascomycota</taxon>
        <taxon>Saccharomycotina</taxon>
        <taxon>Saccharomycetes</taxon>
        <taxon>Ascoideaceae</taxon>
        <taxon>Ascoidea</taxon>
    </lineage>
</organism>
<keyword evidence="1" id="KW-0472">Membrane</keyword>
<dbReference type="AlphaFoldDB" id="A0A1D2VCB9"/>
<reference evidence="3" key="1">
    <citation type="submission" date="2016-05" db="EMBL/GenBank/DDBJ databases">
        <title>Comparative genomics of biotechnologically important yeasts.</title>
        <authorList>
            <consortium name="DOE Joint Genome Institute"/>
            <person name="Riley R."/>
            <person name="Haridas S."/>
            <person name="Wolfe K.H."/>
            <person name="Lopes M.R."/>
            <person name="Hittinger C.T."/>
            <person name="Goker M."/>
            <person name="Salamov A."/>
            <person name="Wisecaver J."/>
            <person name="Long T.M."/>
            <person name="Aerts A.L."/>
            <person name="Barry K."/>
            <person name="Choi C."/>
            <person name="Clum A."/>
            <person name="Coughlan A.Y."/>
            <person name="Deshpande S."/>
            <person name="Douglass A.P."/>
            <person name="Hanson S.J."/>
            <person name="Klenk H.-P."/>
            <person name="Labutti K."/>
            <person name="Lapidus A."/>
            <person name="Lindquist E."/>
            <person name="Lipzen A."/>
            <person name="Meier-Kolthoff J.P."/>
            <person name="Ohm R.A."/>
            <person name="Otillar R.P."/>
            <person name="Pangilinan J."/>
            <person name="Peng Y."/>
            <person name="Rokas A."/>
            <person name="Rosa C.A."/>
            <person name="Scheuner C."/>
            <person name="Sibirny A.A."/>
            <person name="Slot J.C."/>
            <person name="Stielow J.B."/>
            <person name="Sun H."/>
            <person name="Kurtzman C.P."/>
            <person name="Blackwell M."/>
            <person name="Grigoriev I.V."/>
            <person name="Jeffries T.W."/>
        </authorList>
    </citation>
    <scope>NUCLEOTIDE SEQUENCE [LARGE SCALE GENOMIC DNA]</scope>
    <source>
        <strain evidence="3">DSM 1968</strain>
    </source>
</reference>
<dbReference type="InParanoid" id="A0A1D2VCB9"/>
<gene>
    <name evidence="2" type="ORF">ASCRUDRAFT_113131</name>
</gene>
<proteinExistence type="predicted"/>